<evidence type="ECO:0000313" key="3">
    <source>
        <dbReference type="Proteomes" id="UP000510934"/>
    </source>
</evidence>
<evidence type="ECO:0000256" key="1">
    <source>
        <dbReference type="SAM" id="SignalP"/>
    </source>
</evidence>
<feature type="signal peptide" evidence="1">
    <location>
        <begin position="1"/>
        <end position="17"/>
    </location>
</feature>
<evidence type="ECO:0000313" key="2">
    <source>
        <dbReference type="EMBL" id="QLJ11790.1"/>
    </source>
</evidence>
<evidence type="ECO:0008006" key="4">
    <source>
        <dbReference type="Google" id="ProtNLM"/>
    </source>
</evidence>
<keyword evidence="1" id="KW-0732">Signal</keyword>
<feature type="chain" id="PRO_5028218403" description="Lipoprotein" evidence="1">
    <location>
        <begin position="18"/>
        <end position="108"/>
    </location>
</feature>
<name>A0A7D5VVC6_PSEPU</name>
<dbReference type="RefSeq" id="WP_180688065.1">
    <property type="nucleotide sequence ID" value="NZ_CP059052.1"/>
</dbReference>
<dbReference type="PROSITE" id="PS51257">
    <property type="entry name" value="PROKAR_LIPOPROTEIN"/>
    <property type="match status" value="1"/>
</dbReference>
<proteinExistence type="predicted"/>
<dbReference type="EMBL" id="CP059052">
    <property type="protein sequence ID" value="QLJ11790.1"/>
    <property type="molecule type" value="Genomic_DNA"/>
</dbReference>
<reference evidence="2 3" key="1">
    <citation type="journal article" date="2009" name="Mikrobiologiia">
        <title>[Phenanthren biodegradation and interaction of Pseudomonas putida BS3701 and Burkholderia sp.BS3702 in plant rhizosphere].</title>
        <authorList>
            <person name="Ovchinnikova A.A."/>
            <person name="Vetrova A.A."/>
            <person name="Filonov A.E."/>
            <person name="Boronin A.M."/>
        </authorList>
    </citation>
    <scope>NUCLEOTIDE SEQUENCE [LARGE SCALE GENOMIC DNA]</scope>
    <source>
        <strain evidence="2 3">BS3701</strain>
    </source>
</reference>
<dbReference type="AlphaFoldDB" id="A0A7D5VVC6"/>
<sequence>MRAFIIVGTAFALSAVAGCSSTPNEPSLTLDTQKSPEAYTACLVPKLEENAFRPTLSQSDRHYKIVMPSAVAADNVIEAYKASSGGKVFVYQRSLLAHGLLQAARDCV</sequence>
<gene>
    <name evidence="2" type="ORF">H0H12_15000</name>
</gene>
<organism evidence="2 3">
    <name type="scientific">Pseudomonas putida</name>
    <name type="common">Arthrobacter siderocapsulatus</name>
    <dbReference type="NCBI Taxonomy" id="303"/>
    <lineage>
        <taxon>Bacteria</taxon>
        <taxon>Pseudomonadati</taxon>
        <taxon>Pseudomonadota</taxon>
        <taxon>Gammaproteobacteria</taxon>
        <taxon>Pseudomonadales</taxon>
        <taxon>Pseudomonadaceae</taxon>
        <taxon>Pseudomonas</taxon>
    </lineage>
</organism>
<dbReference type="Proteomes" id="UP000510934">
    <property type="component" value="Chromosome"/>
</dbReference>
<protein>
    <recommendedName>
        <fullName evidence="4">Lipoprotein</fullName>
    </recommendedName>
</protein>
<accession>A0A7D5VVC6</accession>